<name>A0A7W1XVG7_9BACL</name>
<comment type="caution">
    <text evidence="1">The sequence shown here is derived from an EMBL/GenBank/DDBJ whole genome shotgun (WGS) entry which is preliminary data.</text>
</comment>
<reference evidence="1 2" key="1">
    <citation type="submission" date="2020-07" db="EMBL/GenBank/DDBJ databases">
        <title>Thermoactinomyces phylogeny.</title>
        <authorList>
            <person name="Dunlap C."/>
        </authorList>
    </citation>
    <scope>NUCLEOTIDE SEQUENCE [LARGE SCALE GENOMIC DNA]</scope>
    <source>
        <strain evidence="1 2">AMNI-1</strain>
    </source>
</reference>
<evidence type="ECO:0000313" key="2">
    <source>
        <dbReference type="Proteomes" id="UP000538292"/>
    </source>
</evidence>
<evidence type="ECO:0000313" key="1">
    <source>
        <dbReference type="EMBL" id="MBA4603745.1"/>
    </source>
</evidence>
<dbReference type="RefSeq" id="WP_181742217.1">
    <property type="nucleotide sequence ID" value="NZ_JACEOL010000066.1"/>
</dbReference>
<dbReference type="AlphaFoldDB" id="A0A7W1XVG7"/>
<dbReference type="EMBL" id="JACEOL010000066">
    <property type="protein sequence ID" value="MBA4603745.1"/>
    <property type="molecule type" value="Genomic_DNA"/>
</dbReference>
<accession>A0A7W1XVG7</accession>
<gene>
    <name evidence="1" type="ORF">H2C83_15865</name>
</gene>
<sequence length="74" mass="8663">MIYYSIIPIELAYYNVDELALQEIQVQGVNMLVHKENEQEATIVRVLSADPAHYLDPRFQPGKKIRHTPFIQEH</sequence>
<proteinExistence type="predicted"/>
<dbReference type="Pfam" id="PF14035">
    <property type="entry name" value="YlzJ"/>
    <property type="match status" value="1"/>
</dbReference>
<keyword evidence="2" id="KW-1185">Reference proteome</keyword>
<organism evidence="1 2">
    <name type="scientific">Thermoactinomyces mirandus</name>
    <dbReference type="NCBI Taxonomy" id="2756294"/>
    <lineage>
        <taxon>Bacteria</taxon>
        <taxon>Bacillati</taxon>
        <taxon>Bacillota</taxon>
        <taxon>Bacilli</taxon>
        <taxon>Bacillales</taxon>
        <taxon>Thermoactinomycetaceae</taxon>
        <taxon>Thermoactinomyces</taxon>
    </lineage>
</organism>
<protein>
    <submittedName>
        <fullName evidence="1">YlzJ-like family protein</fullName>
    </submittedName>
</protein>
<dbReference type="InterPro" id="IPR025619">
    <property type="entry name" value="YlzJ"/>
</dbReference>
<dbReference type="Proteomes" id="UP000538292">
    <property type="component" value="Unassembled WGS sequence"/>
</dbReference>